<sequence>MKHKKKKVLSGSKEKKESLVSSNIEHTNNHNGATPQVSSLKAYRKSIEDMTHDIKMYALKQCPDNLLSVKMSLMGAVRLVEDMMKMNREER</sequence>
<feature type="compositionally biased region" description="Polar residues" evidence="1">
    <location>
        <begin position="23"/>
        <end position="39"/>
    </location>
</feature>
<accession>A0A0F9PXH3</accession>
<evidence type="ECO:0000313" key="2">
    <source>
        <dbReference type="EMBL" id="KKN34929.1"/>
    </source>
</evidence>
<proteinExistence type="predicted"/>
<protein>
    <submittedName>
        <fullName evidence="2">Uncharacterized protein</fullName>
    </submittedName>
</protein>
<name>A0A0F9PXH3_9ZZZZ</name>
<dbReference type="EMBL" id="LAZR01002075">
    <property type="protein sequence ID" value="KKN34929.1"/>
    <property type="molecule type" value="Genomic_DNA"/>
</dbReference>
<gene>
    <name evidence="2" type="ORF">LCGC14_0788700</name>
</gene>
<organism evidence="2">
    <name type="scientific">marine sediment metagenome</name>
    <dbReference type="NCBI Taxonomy" id="412755"/>
    <lineage>
        <taxon>unclassified sequences</taxon>
        <taxon>metagenomes</taxon>
        <taxon>ecological metagenomes</taxon>
    </lineage>
</organism>
<evidence type="ECO:0000256" key="1">
    <source>
        <dbReference type="SAM" id="MobiDB-lite"/>
    </source>
</evidence>
<dbReference type="AlphaFoldDB" id="A0A0F9PXH3"/>
<feature type="region of interest" description="Disordered" evidence="1">
    <location>
        <begin position="1"/>
        <end position="39"/>
    </location>
</feature>
<reference evidence="2" key="1">
    <citation type="journal article" date="2015" name="Nature">
        <title>Complex archaea that bridge the gap between prokaryotes and eukaryotes.</title>
        <authorList>
            <person name="Spang A."/>
            <person name="Saw J.H."/>
            <person name="Jorgensen S.L."/>
            <person name="Zaremba-Niedzwiedzka K."/>
            <person name="Martijn J."/>
            <person name="Lind A.E."/>
            <person name="van Eijk R."/>
            <person name="Schleper C."/>
            <person name="Guy L."/>
            <person name="Ettema T.J."/>
        </authorList>
    </citation>
    <scope>NUCLEOTIDE SEQUENCE</scope>
</reference>
<comment type="caution">
    <text evidence="2">The sequence shown here is derived from an EMBL/GenBank/DDBJ whole genome shotgun (WGS) entry which is preliminary data.</text>
</comment>